<dbReference type="InterPro" id="IPR005829">
    <property type="entry name" value="Sugar_transporter_CS"/>
</dbReference>
<dbReference type="InterPro" id="IPR051084">
    <property type="entry name" value="H+-coupled_symporters"/>
</dbReference>
<feature type="transmembrane region" description="Helical" evidence="10">
    <location>
        <begin position="309"/>
        <end position="329"/>
    </location>
</feature>
<evidence type="ECO:0000256" key="5">
    <source>
        <dbReference type="ARBA" id="ARBA00022692"/>
    </source>
</evidence>
<evidence type="ECO:0000313" key="13">
    <source>
        <dbReference type="Proteomes" id="UP000253508"/>
    </source>
</evidence>
<feature type="transmembrane region" description="Helical" evidence="10">
    <location>
        <begin position="85"/>
        <end position="104"/>
    </location>
</feature>
<dbReference type="InterPro" id="IPR020846">
    <property type="entry name" value="MFS_dom"/>
</dbReference>
<feature type="transmembrane region" description="Helical" evidence="10">
    <location>
        <begin position="23"/>
        <end position="44"/>
    </location>
</feature>
<dbReference type="RefSeq" id="WP_114117598.1">
    <property type="nucleotide sequence ID" value="NZ_BMHU01000003.1"/>
</dbReference>
<dbReference type="GO" id="GO:0005886">
    <property type="term" value="C:plasma membrane"/>
    <property type="evidence" value="ECO:0007669"/>
    <property type="project" value="UniProtKB-SubCell"/>
</dbReference>
<feature type="transmembrane region" description="Helical" evidence="10">
    <location>
        <begin position="276"/>
        <end position="297"/>
    </location>
</feature>
<keyword evidence="6" id="KW-0769">Symport</keyword>
<dbReference type="EMBL" id="QORO01000002">
    <property type="protein sequence ID" value="RCK59984.1"/>
    <property type="molecule type" value="Genomic_DNA"/>
</dbReference>
<keyword evidence="4" id="KW-1003">Cell membrane</keyword>
<evidence type="ECO:0000256" key="2">
    <source>
        <dbReference type="ARBA" id="ARBA00008240"/>
    </source>
</evidence>
<dbReference type="Gene3D" id="1.20.1250.20">
    <property type="entry name" value="MFS general substrate transporter like domains"/>
    <property type="match status" value="2"/>
</dbReference>
<dbReference type="Proteomes" id="UP000253508">
    <property type="component" value="Unassembled WGS sequence"/>
</dbReference>
<feature type="domain" description="Major facilitator superfamily (MFS) profile" evidence="11">
    <location>
        <begin position="14"/>
        <end position="423"/>
    </location>
</feature>
<dbReference type="OrthoDB" id="8953821at2"/>
<evidence type="ECO:0000313" key="12">
    <source>
        <dbReference type="EMBL" id="RCK59984.1"/>
    </source>
</evidence>
<evidence type="ECO:0000256" key="3">
    <source>
        <dbReference type="ARBA" id="ARBA00022448"/>
    </source>
</evidence>
<dbReference type="PANTHER" id="PTHR43528:SF1">
    <property type="entry name" value="ALPHA-KETOGLUTARATE PERMEASE"/>
    <property type="match status" value="1"/>
</dbReference>
<proteinExistence type="inferred from homology"/>
<reference evidence="12 13" key="1">
    <citation type="submission" date="2018-07" db="EMBL/GenBank/DDBJ databases">
        <title>Microbacterium endoborsara sp. nov., a novel actinobacterium isolated from Borszczowia aralocaspica.</title>
        <authorList>
            <person name="An D."/>
        </authorList>
    </citation>
    <scope>NUCLEOTIDE SEQUENCE [LARGE SCALE GENOMIC DNA]</scope>
    <source>
        <strain evidence="12 13">C1.15228</strain>
    </source>
</reference>
<feature type="transmembrane region" description="Helical" evidence="10">
    <location>
        <begin position="151"/>
        <end position="174"/>
    </location>
</feature>
<evidence type="ECO:0000256" key="6">
    <source>
        <dbReference type="ARBA" id="ARBA00022847"/>
    </source>
</evidence>
<comment type="similarity">
    <text evidence="2">Belongs to the major facilitator superfamily. Metabolite:H+ Symporter (MHS) family (TC 2.A.1.6) family.</text>
</comment>
<comment type="subcellular location">
    <subcellularLocation>
        <location evidence="1">Cell membrane</location>
        <topology evidence="1">Multi-pass membrane protein</topology>
    </subcellularLocation>
</comment>
<dbReference type="InterPro" id="IPR036259">
    <property type="entry name" value="MFS_trans_sf"/>
</dbReference>
<evidence type="ECO:0000256" key="7">
    <source>
        <dbReference type="ARBA" id="ARBA00022989"/>
    </source>
</evidence>
<sequence length="458" mass="48577">MLDQTTTTPVQRRSLRAAAMGNILEWFDWTIYAVFSTYLATHLFDSADPASALLATLAVFAVGFLARPIGALYFGRLADRLGRRFVLVATISTMSVSSLMIALIPDFASIGVWASVLLVIARLLQGFAHGGESGVSYTYVSEIAPAARRGLWSSSVFVGVTVGVMFATVLGAGFNAAIGQAAVAEWGWRLGFVIGALFGLVVLFLRRNAAETEEFQAVQAEPSTGDTSRDGVVWTKGRRVAASMLVILLACGHNCAYYVWAIFASSFAIADRGMDPTAAFTASLCAQAVAIVALIGWGALSDRIGRRPLAIAFGVSAILFFYPLSQLISDQPWTLFVAQAAGMSIWAMGAGMYPALISELFPTRIRATSVAIGTSISVAVFGGTAPYLLTWTGQIGASWVFWVWTSVLAALAIVGALVMKETRGTDMDSVGWPFRRGGATSASDQTPGAPIVLSRTTS</sequence>
<feature type="transmembrane region" description="Helical" evidence="10">
    <location>
        <begin position="401"/>
        <end position="419"/>
    </location>
</feature>
<feature type="transmembrane region" description="Helical" evidence="10">
    <location>
        <begin position="335"/>
        <end position="356"/>
    </location>
</feature>
<feature type="region of interest" description="Disordered" evidence="9">
    <location>
        <begin position="436"/>
        <end position="458"/>
    </location>
</feature>
<keyword evidence="13" id="KW-1185">Reference proteome</keyword>
<dbReference type="InterPro" id="IPR011701">
    <property type="entry name" value="MFS"/>
</dbReference>
<evidence type="ECO:0000256" key="1">
    <source>
        <dbReference type="ARBA" id="ARBA00004651"/>
    </source>
</evidence>
<feature type="transmembrane region" description="Helical" evidence="10">
    <location>
        <begin position="110"/>
        <end position="130"/>
    </location>
</feature>
<comment type="caution">
    <text evidence="12">The sequence shown here is derived from an EMBL/GenBank/DDBJ whole genome shotgun (WGS) entry which is preliminary data.</text>
</comment>
<name>A0A367Y2A4_9MICO</name>
<accession>A0A367Y2A4</accession>
<dbReference type="PROSITE" id="PS00217">
    <property type="entry name" value="SUGAR_TRANSPORT_2"/>
    <property type="match status" value="1"/>
</dbReference>
<dbReference type="PROSITE" id="PS50850">
    <property type="entry name" value="MFS"/>
    <property type="match status" value="1"/>
</dbReference>
<keyword evidence="5 10" id="KW-0812">Transmembrane</keyword>
<dbReference type="SUPFAM" id="SSF103473">
    <property type="entry name" value="MFS general substrate transporter"/>
    <property type="match status" value="1"/>
</dbReference>
<feature type="transmembrane region" description="Helical" evidence="10">
    <location>
        <begin position="50"/>
        <end position="73"/>
    </location>
</feature>
<dbReference type="Pfam" id="PF07690">
    <property type="entry name" value="MFS_1"/>
    <property type="match status" value="1"/>
</dbReference>
<gene>
    <name evidence="12" type="ORF">DTO57_07515</name>
</gene>
<keyword evidence="7 10" id="KW-1133">Transmembrane helix</keyword>
<dbReference type="GO" id="GO:0015293">
    <property type="term" value="F:symporter activity"/>
    <property type="evidence" value="ECO:0007669"/>
    <property type="project" value="UniProtKB-KW"/>
</dbReference>
<dbReference type="PANTHER" id="PTHR43528">
    <property type="entry name" value="ALPHA-KETOGLUTARATE PERMEASE"/>
    <property type="match status" value="1"/>
</dbReference>
<keyword evidence="3" id="KW-0813">Transport</keyword>
<evidence type="ECO:0000256" key="9">
    <source>
        <dbReference type="SAM" id="MobiDB-lite"/>
    </source>
</evidence>
<feature type="transmembrane region" description="Helical" evidence="10">
    <location>
        <begin position="186"/>
        <end position="205"/>
    </location>
</feature>
<evidence type="ECO:0000256" key="4">
    <source>
        <dbReference type="ARBA" id="ARBA00022475"/>
    </source>
</evidence>
<evidence type="ECO:0000259" key="11">
    <source>
        <dbReference type="PROSITE" id="PS50850"/>
    </source>
</evidence>
<organism evidence="12 13">
    <name type="scientific">Microbacterium sorbitolivorans</name>
    <dbReference type="NCBI Taxonomy" id="1867410"/>
    <lineage>
        <taxon>Bacteria</taxon>
        <taxon>Bacillati</taxon>
        <taxon>Actinomycetota</taxon>
        <taxon>Actinomycetes</taxon>
        <taxon>Micrococcales</taxon>
        <taxon>Microbacteriaceae</taxon>
        <taxon>Microbacterium</taxon>
    </lineage>
</organism>
<evidence type="ECO:0000256" key="10">
    <source>
        <dbReference type="SAM" id="Phobius"/>
    </source>
</evidence>
<feature type="transmembrane region" description="Helical" evidence="10">
    <location>
        <begin position="245"/>
        <end position="270"/>
    </location>
</feature>
<protein>
    <submittedName>
        <fullName evidence="12">MFS transporter</fullName>
    </submittedName>
</protein>
<feature type="transmembrane region" description="Helical" evidence="10">
    <location>
        <begin position="368"/>
        <end position="389"/>
    </location>
</feature>
<dbReference type="AlphaFoldDB" id="A0A367Y2A4"/>
<evidence type="ECO:0000256" key="8">
    <source>
        <dbReference type="ARBA" id="ARBA00023136"/>
    </source>
</evidence>
<keyword evidence="8 10" id="KW-0472">Membrane</keyword>